<reference evidence="2" key="2">
    <citation type="submission" date="2024-04" db="EMBL/GenBank/DDBJ databases">
        <authorList>
            <person name="Chen Y."/>
            <person name="Shah S."/>
            <person name="Dougan E. K."/>
            <person name="Thang M."/>
            <person name="Chan C."/>
        </authorList>
    </citation>
    <scope>NUCLEOTIDE SEQUENCE [LARGE SCALE GENOMIC DNA]</scope>
</reference>
<dbReference type="EMBL" id="CAMXCT010004057">
    <property type="protein sequence ID" value="CAI4007461.1"/>
    <property type="molecule type" value="Genomic_DNA"/>
</dbReference>
<keyword evidence="3" id="KW-1185">Reference proteome</keyword>
<name>A0A9P1DBX3_9DINO</name>
<gene>
    <name evidence="1" type="ORF">C1SCF055_LOCUS33018</name>
</gene>
<dbReference type="EMBL" id="CAMXCT020004057">
    <property type="protein sequence ID" value="CAL1160836.1"/>
    <property type="molecule type" value="Genomic_DNA"/>
</dbReference>
<organism evidence="1">
    <name type="scientific">Cladocopium goreaui</name>
    <dbReference type="NCBI Taxonomy" id="2562237"/>
    <lineage>
        <taxon>Eukaryota</taxon>
        <taxon>Sar</taxon>
        <taxon>Alveolata</taxon>
        <taxon>Dinophyceae</taxon>
        <taxon>Suessiales</taxon>
        <taxon>Symbiodiniaceae</taxon>
        <taxon>Cladocopium</taxon>
    </lineage>
</organism>
<evidence type="ECO:0000313" key="3">
    <source>
        <dbReference type="Proteomes" id="UP001152797"/>
    </source>
</evidence>
<dbReference type="Proteomes" id="UP001152797">
    <property type="component" value="Unassembled WGS sequence"/>
</dbReference>
<dbReference type="Gene3D" id="1.25.40.10">
    <property type="entry name" value="Tetratricopeptide repeat domain"/>
    <property type="match status" value="1"/>
</dbReference>
<dbReference type="SUPFAM" id="SSF48452">
    <property type="entry name" value="TPR-like"/>
    <property type="match status" value="1"/>
</dbReference>
<evidence type="ECO:0000313" key="1">
    <source>
        <dbReference type="EMBL" id="CAI4007461.1"/>
    </source>
</evidence>
<reference evidence="1" key="1">
    <citation type="submission" date="2022-10" db="EMBL/GenBank/DDBJ databases">
        <authorList>
            <person name="Chen Y."/>
            <person name="Dougan E. K."/>
            <person name="Chan C."/>
            <person name="Rhodes N."/>
            <person name="Thang M."/>
        </authorList>
    </citation>
    <scope>NUCLEOTIDE SEQUENCE</scope>
</reference>
<proteinExistence type="predicted"/>
<accession>A0A9P1DBX3</accession>
<evidence type="ECO:0000313" key="2">
    <source>
        <dbReference type="EMBL" id="CAL1160836.1"/>
    </source>
</evidence>
<comment type="caution">
    <text evidence="1">The sequence shown here is derived from an EMBL/GenBank/DDBJ whole genome shotgun (WGS) entry which is preliminary data.</text>
</comment>
<protein>
    <submittedName>
        <fullName evidence="1">Uncharacterized protein</fullName>
    </submittedName>
</protein>
<dbReference type="EMBL" id="CAMXCT030004057">
    <property type="protein sequence ID" value="CAL4794773.1"/>
    <property type="molecule type" value="Genomic_DNA"/>
</dbReference>
<dbReference type="AlphaFoldDB" id="A0A9P1DBX3"/>
<sequence>MAYMKKEDYQAADRCVDKALARREALPSHLITKALYRKASAQRSMRRLDDCLATLKDLLEVEPSHAAAKQMQQEVGREWNKQCRDQKKNFRKIFDKLSGEDREAEELERKERGALRERCAVRWTEGDIDSEAFVLGSTPACSGKDWGLALSRTVVWAVEQLALEGHDCLSKDLSRAAIWFIGASSTCELRWLRPAELLKRLPTVQSLELELVGFLGEIDPDNSRVPDPKVNDLPEAIVETQLEKRQALLRATKGTLDEALEQGLVFKDETTEVLPQVCFIAHPQLHRYFTEFHPAINWLIKPDPFFPVRPLHQHENVVPSTHAEEICANCDYWGIRARSILETG</sequence>
<dbReference type="OrthoDB" id="433738at2759"/>
<dbReference type="InterPro" id="IPR011990">
    <property type="entry name" value="TPR-like_helical_dom_sf"/>
</dbReference>